<gene>
    <name evidence="1" type="ORF">CEXT_710301</name>
</gene>
<evidence type="ECO:0000313" key="1">
    <source>
        <dbReference type="EMBL" id="GIY28480.1"/>
    </source>
</evidence>
<dbReference type="AlphaFoldDB" id="A0AAV4S4B5"/>
<name>A0AAV4S4B5_CAEEX</name>
<dbReference type="EMBL" id="BPLR01008948">
    <property type="protein sequence ID" value="GIY28480.1"/>
    <property type="molecule type" value="Genomic_DNA"/>
</dbReference>
<organism evidence="1 2">
    <name type="scientific">Caerostris extrusa</name>
    <name type="common">Bark spider</name>
    <name type="synonym">Caerostris bankana</name>
    <dbReference type="NCBI Taxonomy" id="172846"/>
    <lineage>
        <taxon>Eukaryota</taxon>
        <taxon>Metazoa</taxon>
        <taxon>Ecdysozoa</taxon>
        <taxon>Arthropoda</taxon>
        <taxon>Chelicerata</taxon>
        <taxon>Arachnida</taxon>
        <taxon>Araneae</taxon>
        <taxon>Araneomorphae</taxon>
        <taxon>Entelegynae</taxon>
        <taxon>Araneoidea</taxon>
        <taxon>Araneidae</taxon>
        <taxon>Caerostris</taxon>
    </lineage>
</organism>
<dbReference type="Proteomes" id="UP001054945">
    <property type="component" value="Unassembled WGS sequence"/>
</dbReference>
<evidence type="ECO:0000313" key="2">
    <source>
        <dbReference type="Proteomes" id="UP001054945"/>
    </source>
</evidence>
<reference evidence="1 2" key="1">
    <citation type="submission" date="2021-06" db="EMBL/GenBank/DDBJ databases">
        <title>Caerostris extrusa draft genome.</title>
        <authorList>
            <person name="Kono N."/>
            <person name="Arakawa K."/>
        </authorList>
    </citation>
    <scope>NUCLEOTIDE SEQUENCE [LARGE SCALE GENOMIC DNA]</scope>
</reference>
<keyword evidence="2" id="KW-1185">Reference proteome</keyword>
<accession>A0AAV4S4B5</accession>
<proteinExistence type="predicted"/>
<sequence>MKNRKRCLQQETVKKQTKVSSSFSSKFNSGNNAYSTSSVTFIRPDLSSNDCVVKSNEDTVLSEGKKNCMQNIVEDFALGKIRLTARNTRSFESKFEHSIEVNVNYNDLAHRRDKLSITESAHVIMNGPHSTNEQFSFPKAHAKERNSQKNMKSPIQKYFETLLLLQTNKIIDKEFQSEVQNEQQHYDNGSNMKEKKGDYAEYLCGTIHRASFTIE</sequence>
<comment type="caution">
    <text evidence="1">The sequence shown here is derived from an EMBL/GenBank/DDBJ whole genome shotgun (WGS) entry which is preliminary data.</text>
</comment>
<protein>
    <submittedName>
        <fullName evidence="1">Uncharacterized protein</fullName>
    </submittedName>
</protein>